<dbReference type="InterPro" id="IPR002401">
    <property type="entry name" value="Cyt_P450_E_grp-I"/>
</dbReference>
<accession>A0AAD4TJ35</accession>
<proteinExistence type="inferred from homology"/>
<comment type="caution">
    <text evidence="3">The sequence shown here is derived from an EMBL/GenBank/DDBJ whole genome shotgun (WGS) entry which is preliminary data.</text>
</comment>
<dbReference type="InterPro" id="IPR001128">
    <property type="entry name" value="Cyt_P450"/>
</dbReference>
<dbReference type="GO" id="GO:0020037">
    <property type="term" value="F:heme binding"/>
    <property type="evidence" value="ECO:0007669"/>
    <property type="project" value="InterPro"/>
</dbReference>
<protein>
    <recommendedName>
        <fullName evidence="5">Cytochrome P450</fullName>
    </recommendedName>
</protein>
<dbReference type="EMBL" id="JAJJMB010001160">
    <property type="protein sequence ID" value="KAI3958473.1"/>
    <property type="molecule type" value="Genomic_DNA"/>
</dbReference>
<dbReference type="GO" id="GO:0004497">
    <property type="term" value="F:monooxygenase activity"/>
    <property type="evidence" value="ECO:0007669"/>
    <property type="project" value="InterPro"/>
</dbReference>
<evidence type="ECO:0000256" key="2">
    <source>
        <dbReference type="SAM" id="SignalP"/>
    </source>
</evidence>
<dbReference type="PANTHER" id="PTHR47950:SF44">
    <property type="entry name" value="CYTOCHROME P450, FAMILY 76, SUBFAMILY C, POLYPEPTIDE 5-RELATED"/>
    <property type="match status" value="1"/>
</dbReference>
<name>A0AAD4TJ35_9MAGN</name>
<evidence type="ECO:0000313" key="3">
    <source>
        <dbReference type="EMBL" id="KAI3958473.1"/>
    </source>
</evidence>
<dbReference type="InterPro" id="IPR036396">
    <property type="entry name" value="Cyt_P450_sf"/>
</dbReference>
<dbReference type="GO" id="GO:0016705">
    <property type="term" value="F:oxidoreductase activity, acting on paired donors, with incorporation or reduction of molecular oxygen"/>
    <property type="evidence" value="ECO:0007669"/>
    <property type="project" value="InterPro"/>
</dbReference>
<comment type="similarity">
    <text evidence="1">Belongs to the cytochrome P450 family.</text>
</comment>
<dbReference type="PRINTS" id="PR00463">
    <property type="entry name" value="EP450I"/>
</dbReference>
<dbReference type="Proteomes" id="UP001202328">
    <property type="component" value="Unassembled WGS sequence"/>
</dbReference>
<gene>
    <name evidence="3" type="ORF">MKW98_011161</name>
</gene>
<sequence length="329" mass="36950">MENLNLLLFILIPLTIVKLFSWITKTSTTSLPPGPIPLPIIGNLFQVWKNPHESLTQLAKVYGPLMSLKLGSVTTVVVSSPAMAKEILQKHDHSFASRTMLEVITVFDHHKVSMVWLPAVSSQWRNLRKITNSHISVTQKLDSLNRQQLDDLAAYISINASTSSAVDIGHAAFTTVLNLLSNSFFSIDVADYSSDSTFETELREGMVEAGKPNISDYIPIISFMDVQGIKWRMRNYSRIMDDTLDKIIDQKMGLAEKTKSSNSGDLLDIILDPCHENGIELQRQDIKALFKSFDWKLENKMKPEDMNMDHCSGFSLLKATGLRVIPIKL</sequence>
<dbReference type="AlphaFoldDB" id="A0AAD4TJ35"/>
<feature type="signal peptide" evidence="2">
    <location>
        <begin position="1"/>
        <end position="28"/>
    </location>
</feature>
<dbReference type="GO" id="GO:0033075">
    <property type="term" value="P:isoquinoline alkaloid biosynthetic process"/>
    <property type="evidence" value="ECO:0007669"/>
    <property type="project" value="UniProtKB-ARBA"/>
</dbReference>
<dbReference type="GO" id="GO:0005506">
    <property type="term" value="F:iron ion binding"/>
    <property type="evidence" value="ECO:0007669"/>
    <property type="project" value="InterPro"/>
</dbReference>
<evidence type="ECO:0000313" key="4">
    <source>
        <dbReference type="Proteomes" id="UP001202328"/>
    </source>
</evidence>
<evidence type="ECO:0000256" key="1">
    <source>
        <dbReference type="ARBA" id="ARBA00010617"/>
    </source>
</evidence>
<dbReference type="PANTHER" id="PTHR47950">
    <property type="entry name" value="CYTOCHROME P450, FAMILY 76, SUBFAMILY C, POLYPEPTIDE 5-RELATED"/>
    <property type="match status" value="1"/>
</dbReference>
<keyword evidence="4" id="KW-1185">Reference proteome</keyword>
<reference evidence="3" key="1">
    <citation type="submission" date="2022-04" db="EMBL/GenBank/DDBJ databases">
        <title>A functionally conserved STORR gene fusion in Papaver species that diverged 16.8 million years ago.</title>
        <authorList>
            <person name="Catania T."/>
        </authorList>
    </citation>
    <scope>NUCLEOTIDE SEQUENCE</scope>
    <source>
        <strain evidence="3">S-188037</strain>
    </source>
</reference>
<dbReference type="Gene3D" id="1.10.630.10">
    <property type="entry name" value="Cytochrome P450"/>
    <property type="match status" value="1"/>
</dbReference>
<feature type="chain" id="PRO_5042042140" description="Cytochrome P450" evidence="2">
    <location>
        <begin position="29"/>
        <end position="329"/>
    </location>
</feature>
<dbReference type="SUPFAM" id="SSF48264">
    <property type="entry name" value="Cytochrome P450"/>
    <property type="match status" value="1"/>
</dbReference>
<keyword evidence="2" id="KW-0732">Signal</keyword>
<organism evidence="3 4">
    <name type="scientific">Papaver atlanticum</name>
    <dbReference type="NCBI Taxonomy" id="357466"/>
    <lineage>
        <taxon>Eukaryota</taxon>
        <taxon>Viridiplantae</taxon>
        <taxon>Streptophyta</taxon>
        <taxon>Embryophyta</taxon>
        <taxon>Tracheophyta</taxon>
        <taxon>Spermatophyta</taxon>
        <taxon>Magnoliopsida</taxon>
        <taxon>Ranunculales</taxon>
        <taxon>Papaveraceae</taxon>
        <taxon>Papaveroideae</taxon>
        <taxon>Papaver</taxon>
    </lineage>
</organism>
<dbReference type="Pfam" id="PF00067">
    <property type="entry name" value="p450"/>
    <property type="match status" value="1"/>
</dbReference>
<evidence type="ECO:0008006" key="5">
    <source>
        <dbReference type="Google" id="ProtNLM"/>
    </source>
</evidence>